<sequence>MIKIFQTILAGLRKDVKLTLMALTLAVLISWGISGEVRVKSSRENCDEDRKNDIKENEELRAEIRAVNKKFQDAFFEREQMQRKASENDSAIRETAQRDINKVLP</sequence>
<feature type="coiled-coil region" evidence="1">
    <location>
        <begin position="43"/>
        <end position="70"/>
    </location>
</feature>
<evidence type="ECO:0000313" key="4">
    <source>
        <dbReference type="Proteomes" id="UP001244640"/>
    </source>
</evidence>
<evidence type="ECO:0000256" key="1">
    <source>
        <dbReference type="SAM" id="Coils"/>
    </source>
</evidence>
<feature type="region of interest" description="Disordered" evidence="2">
    <location>
        <begin position="81"/>
        <end position="105"/>
    </location>
</feature>
<dbReference type="Proteomes" id="UP001244640">
    <property type="component" value="Unassembled WGS sequence"/>
</dbReference>
<protein>
    <submittedName>
        <fullName evidence="3">Ribosomal 30S subunit maturation factor RimM</fullName>
    </submittedName>
</protein>
<keyword evidence="4" id="KW-1185">Reference proteome</keyword>
<comment type="caution">
    <text evidence="3">The sequence shown here is derived from an EMBL/GenBank/DDBJ whole genome shotgun (WGS) entry which is preliminary data.</text>
</comment>
<gene>
    <name evidence="3" type="ORF">QE382_002135</name>
</gene>
<reference evidence="3 4" key="1">
    <citation type="submission" date="2023-07" db="EMBL/GenBank/DDBJ databases">
        <title>Functional and genomic diversity of the sorghum phyllosphere microbiome.</title>
        <authorList>
            <person name="Shade A."/>
        </authorList>
    </citation>
    <scope>NUCLEOTIDE SEQUENCE [LARGE SCALE GENOMIC DNA]</scope>
    <source>
        <strain evidence="3 4">SORGH_AS_0892</strain>
    </source>
</reference>
<accession>A0ABU0U5B1</accession>
<name>A0ABU0U5B1_9SPHI</name>
<keyword evidence="1" id="KW-0175">Coiled coil</keyword>
<organism evidence="3 4">
    <name type="scientific">Sphingobacterium zeae</name>
    <dbReference type="NCBI Taxonomy" id="1776859"/>
    <lineage>
        <taxon>Bacteria</taxon>
        <taxon>Pseudomonadati</taxon>
        <taxon>Bacteroidota</taxon>
        <taxon>Sphingobacteriia</taxon>
        <taxon>Sphingobacteriales</taxon>
        <taxon>Sphingobacteriaceae</taxon>
        <taxon>Sphingobacterium</taxon>
    </lineage>
</organism>
<proteinExistence type="predicted"/>
<dbReference type="RefSeq" id="WP_307185846.1">
    <property type="nucleotide sequence ID" value="NZ_JAUTBA010000001.1"/>
</dbReference>
<evidence type="ECO:0000313" key="3">
    <source>
        <dbReference type="EMBL" id="MDQ1150151.1"/>
    </source>
</evidence>
<dbReference type="EMBL" id="JAUTBA010000001">
    <property type="protein sequence ID" value="MDQ1150151.1"/>
    <property type="molecule type" value="Genomic_DNA"/>
</dbReference>
<evidence type="ECO:0000256" key="2">
    <source>
        <dbReference type="SAM" id="MobiDB-lite"/>
    </source>
</evidence>